<dbReference type="SUPFAM" id="SSF49899">
    <property type="entry name" value="Concanavalin A-like lectins/glucanases"/>
    <property type="match status" value="1"/>
</dbReference>
<feature type="compositionally biased region" description="Polar residues" evidence="1">
    <location>
        <begin position="193"/>
        <end position="215"/>
    </location>
</feature>
<dbReference type="Pfam" id="PF22925">
    <property type="entry name" value="TS_C"/>
    <property type="match status" value="1"/>
</dbReference>
<comment type="caution">
    <text evidence="3">The sequence shown here is derived from an EMBL/GenBank/DDBJ whole genome shotgun (WGS) entry which is preliminary data.</text>
</comment>
<evidence type="ECO:0000313" key="3">
    <source>
        <dbReference type="EMBL" id="EKF29191.1"/>
    </source>
</evidence>
<feature type="compositionally biased region" description="Low complexity" evidence="1">
    <location>
        <begin position="275"/>
        <end position="286"/>
    </location>
</feature>
<reference evidence="3 4" key="1">
    <citation type="journal article" date="2012" name="BMC Genomics">
        <title>Comparative genomic analysis of human infective Trypanosoma cruzi lineages with the bat-restricted subspecies T. cruzi marinkellei.</title>
        <authorList>
            <person name="Franzen O."/>
            <person name="Talavera-Lopez C."/>
            <person name="Ochaya S."/>
            <person name="Butler C.E."/>
            <person name="Messenger L.A."/>
            <person name="Lewis M.D."/>
            <person name="Llewellyn M.S."/>
            <person name="Marinkelle C.J."/>
            <person name="Tyler K.M."/>
            <person name="Miles M.A."/>
            <person name="Andersson B."/>
        </authorList>
    </citation>
    <scope>NUCLEOTIDE SEQUENCE [LARGE SCALE GENOMIC DNA]</scope>
    <source>
        <strain evidence="3 4">B7</strain>
    </source>
</reference>
<feature type="domain" description="Trans-sialidase C-terminal" evidence="2">
    <location>
        <begin position="1"/>
        <end position="121"/>
    </location>
</feature>
<name>K2N3J7_TRYCR</name>
<dbReference type="Proteomes" id="UP000007350">
    <property type="component" value="Unassembled WGS sequence"/>
</dbReference>
<feature type="compositionally biased region" description="Low complexity" evidence="1">
    <location>
        <begin position="173"/>
        <end position="185"/>
    </location>
</feature>
<dbReference type="InterPro" id="IPR021287">
    <property type="entry name" value="Trans-sialidase_CS"/>
</dbReference>
<dbReference type="Pfam" id="PF11052">
    <property type="entry name" value="Tr-sialidase_C"/>
    <property type="match status" value="1"/>
</dbReference>
<dbReference type="InterPro" id="IPR013320">
    <property type="entry name" value="ConA-like_dom_sf"/>
</dbReference>
<evidence type="ECO:0000259" key="2">
    <source>
        <dbReference type="Pfam" id="PF22925"/>
    </source>
</evidence>
<evidence type="ECO:0000256" key="1">
    <source>
        <dbReference type="SAM" id="MobiDB-lite"/>
    </source>
</evidence>
<sequence>GVKMNDTANTVHLGLSYKGGGKWILLCNGTKANGEHSSTLHSETDKAQYHVAIVLQNRTHGTAYVDGQRVEDAKCEWENKKDKNVSHFYIGGDGGIAGNSGSREDVSVTVKNVLLYNRLLDINDINALKPKDVQITPPKVENAQETVLPTPVKPQPEGHELSNGNNGGNGGIASTSAVSAPTTTSGREHPVTQFESGASSGGNANVDGTPSSNGAPTVGEGSEDTLQGDGPHTPSVGDTPATADANVGSNANGETVGRTVGQGEEDAHPQDGEVNAAAPNGNLGNLVHGKNGDASTVRESGPLPSLLLLLLGLWRFAAL</sequence>
<evidence type="ECO:0000313" key="4">
    <source>
        <dbReference type="Proteomes" id="UP000007350"/>
    </source>
</evidence>
<protein>
    <submittedName>
        <fullName evidence="3">Trans-sialidase, putative</fullName>
    </submittedName>
</protein>
<organism evidence="3 4">
    <name type="scientific">Trypanosoma cruzi marinkellei</name>
    <dbReference type="NCBI Taxonomy" id="85056"/>
    <lineage>
        <taxon>Eukaryota</taxon>
        <taxon>Discoba</taxon>
        <taxon>Euglenozoa</taxon>
        <taxon>Kinetoplastea</taxon>
        <taxon>Metakinetoplastina</taxon>
        <taxon>Trypanosomatida</taxon>
        <taxon>Trypanosomatidae</taxon>
        <taxon>Trypanosoma</taxon>
        <taxon>Schizotrypanum</taxon>
    </lineage>
</organism>
<proteinExistence type="predicted"/>
<feature type="region of interest" description="Disordered" evidence="1">
    <location>
        <begin position="136"/>
        <end position="300"/>
    </location>
</feature>
<dbReference type="AlphaFoldDB" id="K2N3J7"/>
<gene>
    <name evidence="3" type="ORF">MOQ_007037</name>
</gene>
<accession>K2N3J7</accession>
<dbReference type="InterPro" id="IPR055239">
    <property type="entry name" value="TS_C"/>
</dbReference>
<feature type="non-terminal residue" evidence="3">
    <location>
        <position position="1"/>
    </location>
</feature>
<dbReference type="EMBL" id="AHKC01013860">
    <property type="protein sequence ID" value="EKF29191.1"/>
    <property type="molecule type" value="Genomic_DNA"/>
</dbReference>
<dbReference type="Gene3D" id="2.60.120.200">
    <property type="match status" value="1"/>
</dbReference>
<keyword evidence="4" id="KW-1185">Reference proteome</keyword>